<dbReference type="OrthoDB" id="9995080at2"/>
<accession>A0A6H9YB50</accession>
<evidence type="ECO:0000313" key="2">
    <source>
        <dbReference type="EMBL" id="KAB2342481.1"/>
    </source>
</evidence>
<evidence type="ECO:0000256" key="1">
    <source>
        <dbReference type="SAM" id="SignalP"/>
    </source>
</evidence>
<evidence type="ECO:0000313" key="3">
    <source>
        <dbReference type="Proteomes" id="UP000468735"/>
    </source>
</evidence>
<dbReference type="AlphaFoldDB" id="A0A6H9YB50"/>
<dbReference type="EMBL" id="WBMT01000022">
    <property type="protein sequence ID" value="KAB2342481.1"/>
    <property type="molecule type" value="Genomic_DNA"/>
</dbReference>
<dbReference type="Proteomes" id="UP000468735">
    <property type="component" value="Unassembled WGS sequence"/>
</dbReference>
<comment type="caution">
    <text evidence="2">The sequence shown here is derived from an EMBL/GenBank/DDBJ whole genome shotgun (WGS) entry which is preliminary data.</text>
</comment>
<organism evidence="2 3">
    <name type="scientific">Actinomadura rudentiformis</name>
    <dbReference type="NCBI Taxonomy" id="359158"/>
    <lineage>
        <taxon>Bacteria</taxon>
        <taxon>Bacillati</taxon>
        <taxon>Actinomycetota</taxon>
        <taxon>Actinomycetes</taxon>
        <taxon>Streptosporangiales</taxon>
        <taxon>Thermomonosporaceae</taxon>
        <taxon>Actinomadura</taxon>
    </lineage>
</organism>
<keyword evidence="3" id="KW-1185">Reference proteome</keyword>
<dbReference type="RefSeq" id="WP_151567284.1">
    <property type="nucleotide sequence ID" value="NZ_WBMT01000022.1"/>
</dbReference>
<keyword evidence="1" id="KW-0732">Signal</keyword>
<proteinExistence type="predicted"/>
<feature type="chain" id="PRO_5026064375" evidence="1">
    <location>
        <begin position="30"/>
        <end position="137"/>
    </location>
</feature>
<reference evidence="2 3" key="1">
    <citation type="submission" date="2019-09" db="EMBL/GenBank/DDBJ databases">
        <title>Actinomadura physcomitrii sp. nov., a novel actinomycete isolated from moss [Physcomitrium sphaericum (Ludw) Fuernr].</title>
        <authorList>
            <person name="Zhuang X."/>
            <person name="Liu C."/>
        </authorList>
    </citation>
    <scope>NUCLEOTIDE SEQUENCE [LARGE SCALE GENOMIC DNA]</scope>
    <source>
        <strain evidence="2 3">HMC1</strain>
    </source>
</reference>
<sequence>MKIARIPASLAAGAAIGTAVLTGAGTASAATTAAPAERPAAVAQQAAEQGKAAVRCGKWTPIKINGGYLRYRECTNGIRRWVAGNPLNDTKNNNRCVWAKVKFVPWGPTKTYKDCGGAPTRFYTGAHTALDARVTLS</sequence>
<gene>
    <name evidence="2" type="ORF">F8566_38730</name>
</gene>
<protein>
    <submittedName>
        <fullName evidence="2">Uncharacterized protein</fullName>
    </submittedName>
</protein>
<feature type="signal peptide" evidence="1">
    <location>
        <begin position="1"/>
        <end position="29"/>
    </location>
</feature>
<name>A0A6H9YB50_9ACTN</name>